<proteinExistence type="predicted"/>
<gene>
    <name evidence="2" type="ORF">SO802_008372</name>
</gene>
<protein>
    <submittedName>
        <fullName evidence="2">Uncharacterized protein</fullName>
    </submittedName>
</protein>
<feature type="compositionally biased region" description="Polar residues" evidence="1">
    <location>
        <begin position="46"/>
        <end position="58"/>
    </location>
</feature>
<organism evidence="2 3">
    <name type="scientific">Lithocarpus litseifolius</name>
    <dbReference type="NCBI Taxonomy" id="425828"/>
    <lineage>
        <taxon>Eukaryota</taxon>
        <taxon>Viridiplantae</taxon>
        <taxon>Streptophyta</taxon>
        <taxon>Embryophyta</taxon>
        <taxon>Tracheophyta</taxon>
        <taxon>Spermatophyta</taxon>
        <taxon>Magnoliopsida</taxon>
        <taxon>eudicotyledons</taxon>
        <taxon>Gunneridae</taxon>
        <taxon>Pentapetalae</taxon>
        <taxon>rosids</taxon>
        <taxon>fabids</taxon>
        <taxon>Fagales</taxon>
        <taxon>Fagaceae</taxon>
        <taxon>Lithocarpus</taxon>
    </lineage>
</organism>
<dbReference type="AlphaFoldDB" id="A0AAW2D8G0"/>
<comment type="caution">
    <text evidence="2">The sequence shown here is derived from an EMBL/GenBank/DDBJ whole genome shotgun (WGS) entry which is preliminary data.</text>
</comment>
<evidence type="ECO:0000313" key="2">
    <source>
        <dbReference type="EMBL" id="KAL0006870.1"/>
    </source>
</evidence>
<accession>A0AAW2D8G0</accession>
<reference evidence="2 3" key="1">
    <citation type="submission" date="2024-01" db="EMBL/GenBank/DDBJ databases">
        <title>A telomere-to-telomere, gap-free genome of sweet tea (Lithocarpus litseifolius).</title>
        <authorList>
            <person name="Zhou J."/>
        </authorList>
    </citation>
    <scope>NUCLEOTIDE SEQUENCE [LARGE SCALE GENOMIC DNA]</scope>
    <source>
        <strain evidence="2">Zhou-2022a</strain>
        <tissue evidence="2">Leaf</tissue>
    </source>
</reference>
<keyword evidence="3" id="KW-1185">Reference proteome</keyword>
<evidence type="ECO:0000256" key="1">
    <source>
        <dbReference type="SAM" id="MobiDB-lite"/>
    </source>
</evidence>
<sequence length="75" mass="8288">MVRSAMEAGERLGPEIRISERELLKGVAENPPLILSHAATELVHRVNTSTRSPPTSRWLSRWGGPVPKRTSSSRS</sequence>
<evidence type="ECO:0000313" key="3">
    <source>
        <dbReference type="Proteomes" id="UP001459277"/>
    </source>
</evidence>
<name>A0AAW2D8G0_9ROSI</name>
<dbReference type="EMBL" id="JAZDWU010000003">
    <property type="protein sequence ID" value="KAL0006870.1"/>
    <property type="molecule type" value="Genomic_DNA"/>
</dbReference>
<feature type="region of interest" description="Disordered" evidence="1">
    <location>
        <begin position="45"/>
        <end position="75"/>
    </location>
</feature>
<dbReference type="Proteomes" id="UP001459277">
    <property type="component" value="Unassembled WGS sequence"/>
</dbReference>